<evidence type="ECO:0000259" key="10">
    <source>
        <dbReference type="PROSITE" id="PS51030"/>
    </source>
</evidence>
<evidence type="ECO:0000259" key="11">
    <source>
        <dbReference type="PROSITE" id="PS51843"/>
    </source>
</evidence>
<keyword evidence="12" id="KW-1185">Reference proteome</keyword>
<feature type="domain" description="Nuclear receptor" evidence="10">
    <location>
        <begin position="9"/>
        <end position="85"/>
    </location>
</feature>
<keyword evidence="8" id="KW-0675">Receptor</keyword>
<reference evidence="13" key="1">
    <citation type="submission" date="2024-02" db="UniProtKB">
        <authorList>
            <consortium name="WormBaseParasite"/>
        </authorList>
    </citation>
    <scope>IDENTIFICATION</scope>
</reference>
<dbReference type="SMART" id="SM00399">
    <property type="entry name" value="ZnF_C4"/>
    <property type="match status" value="2"/>
</dbReference>
<evidence type="ECO:0000256" key="9">
    <source>
        <dbReference type="ARBA" id="ARBA00023242"/>
    </source>
</evidence>
<evidence type="ECO:0000256" key="7">
    <source>
        <dbReference type="ARBA" id="ARBA00023163"/>
    </source>
</evidence>
<evidence type="ECO:0000256" key="4">
    <source>
        <dbReference type="ARBA" id="ARBA00022833"/>
    </source>
</evidence>
<evidence type="ECO:0000256" key="8">
    <source>
        <dbReference type="ARBA" id="ARBA00023170"/>
    </source>
</evidence>
<dbReference type="Gene3D" id="1.10.565.10">
    <property type="entry name" value="Retinoid X Receptor"/>
    <property type="match status" value="1"/>
</dbReference>
<evidence type="ECO:0000313" key="13">
    <source>
        <dbReference type="WBParaSite" id="TCONS_00010371.p1"/>
    </source>
</evidence>
<dbReference type="InterPro" id="IPR035500">
    <property type="entry name" value="NHR-like_dom_sf"/>
</dbReference>
<keyword evidence="7" id="KW-0804">Transcription</keyword>
<dbReference type="Proteomes" id="UP000035681">
    <property type="component" value="Unplaced"/>
</dbReference>
<dbReference type="InterPro" id="IPR000536">
    <property type="entry name" value="Nucl_hrmn_rcpt_lig-bd"/>
</dbReference>
<accession>A0AAF5DCH4</accession>
<dbReference type="Gene3D" id="3.30.50.10">
    <property type="entry name" value="Erythroid Transcription Factor GATA-1, subunit A"/>
    <property type="match status" value="2"/>
</dbReference>
<comment type="similarity">
    <text evidence="1">Belongs to the nuclear hormone receptor family.</text>
</comment>
<organism evidence="12 13">
    <name type="scientific">Strongyloides stercoralis</name>
    <name type="common">Threadworm</name>
    <dbReference type="NCBI Taxonomy" id="6248"/>
    <lineage>
        <taxon>Eukaryota</taxon>
        <taxon>Metazoa</taxon>
        <taxon>Ecdysozoa</taxon>
        <taxon>Nematoda</taxon>
        <taxon>Chromadorea</taxon>
        <taxon>Rhabditida</taxon>
        <taxon>Tylenchina</taxon>
        <taxon>Panagrolaimomorpha</taxon>
        <taxon>Strongyloidoidea</taxon>
        <taxon>Strongyloididae</taxon>
        <taxon>Strongyloides</taxon>
    </lineage>
</organism>
<keyword evidence="4" id="KW-0862">Zinc</keyword>
<dbReference type="PANTHER" id="PTHR45680">
    <property type="entry name" value="NUCLEAR HORMONE RECEPTOR FAMILY"/>
    <property type="match status" value="1"/>
</dbReference>
<dbReference type="GO" id="GO:0008270">
    <property type="term" value="F:zinc ion binding"/>
    <property type="evidence" value="ECO:0007669"/>
    <property type="project" value="UniProtKB-KW"/>
</dbReference>
<dbReference type="PANTHER" id="PTHR45680:SF29">
    <property type="entry name" value="NUCLEAR HORMONE RECEPTOR FAMILY"/>
    <property type="match status" value="1"/>
</dbReference>
<dbReference type="Pfam" id="PF00104">
    <property type="entry name" value="Hormone_recep"/>
    <property type="match status" value="2"/>
</dbReference>
<proteinExistence type="inferred from homology"/>
<evidence type="ECO:0000256" key="5">
    <source>
        <dbReference type="ARBA" id="ARBA00023015"/>
    </source>
</evidence>
<dbReference type="InterPro" id="IPR051152">
    <property type="entry name" value="C.elegans_Orphan_NR"/>
</dbReference>
<keyword evidence="6" id="KW-0238">DNA-binding</keyword>
<evidence type="ECO:0000256" key="6">
    <source>
        <dbReference type="ARBA" id="ARBA00023125"/>
    </source>
</evidence>
<dbReference type="WBParaSite" id="TCONS_00010371.p1">
    <property type="protein sequence ID" value="TCONS_00010371.p1"/>
    <property type="gene ID" value="XLOC_003452"/>
</dbReference>
<dbReference type="GO" id="GO:0003700">
    <property type="term" value="F:DNA-binding transcription factor activity"/>
    <property type="evidence" value="ECO:0007669"/>
    <property type="project" value="InterPro"/>
</dbReference>
<dbReference type="GO" id="GO:0043565">
    <property type="term" value="F:sequence-specific DNA binding"/>
    <property type="evidence" value="ECO:0007669"/>
    <property type="project" value="InterPro"/>
</dbReference>
<evidence type="ECO:0000256" key="1">
    <source>
        <dbReference type="ARBA" id="ARBA00005993"/>
    </source>
</evidence>
<dbReference type="SMART" id="SM00430">
    <property type="entry name" value="HOLI"/>
    <property type="match status" value="2"/>
</dbReference>
<evidence type="ECO:0000256" key="2">
    <source>
        <dbReference type="ARBA" id="ARBA00022723"/>
    </source>
</evidence>
<dbReference type="Pfam" id="PF00105">
    <property type="entry name" value="zf-C4"/>
    <property type="match status" value="2"/>
</dbReference>
<keyword evidence="5" id="KW-0805">Transcription regulation</keyword>
<feature type="domain" description="NR LBD" evidence="11">
    <location>
        <begin position="142"/>
        <end position="408"/>
    </location>
</feature>
<dbReference type="PRINTS" id="PR00047">
    <property type="entry name" value="STROIDFINGER"/>
</dbReference>
<dbReference type="PROSITE" id="PS51030">
    <property type="entry name" value="NUCLEAR_REC_DBD_2"/>
    <property type="match status" value="2"/>
</dbReference>
<evidence type="ECO:0000256" key="3">
    <source>
        <dbReference type="ARBA" id="ARBA00022771"/>
    </source>
</evidence>
<dbReference type="InterPro" id="IPR013088">
    <property type="entry name" value="Znf_NHR/GATA"/>
</dbReference>
<feature type="domain" description="Nuclear receptor" evidence="10">
    <location>
        <begin position="413"/>
        <end position="464"/>
    </location>
</feature>
<dbReference type="InterPro" id="IPR001628">
    <property type="entry name" value="Znf_hrmn_rcpt"/>
</dbReference>
<evidence type="ECO:0000313" key="12">
    <source>
        <dbReference type="Proteomes" id="UP000035681"/>
    </source>
</evidence>
<name>A0AAF5DCH4_STRER</name>
<sequence length="780" mass="92063">NFIIFNMSESNCVICNVKINIINKNVKACRACSAFFKRSIRSYQNLKCRRGTKKCVINSGNTIFCKYCRFQKCIKSGMTVTNNNVKIYNKYITSALTSENNVKKRNVTLELPKKNVTEGNELVIKENKVFFDINKITLNINEIFSSTNSLLSNYDSYTTTLQRMIIGIKNLFTCMNFNKPENVTLTKIVDFKKFISFWQNFLKCLPNLLMTLEEFAILSFKDKRIIFSNFWRQAFALLKGIYLTKIIISNNESILLINECQVIDITESDLLELEVDVDKPKEVFSLLLPTLEFYNKFVFKQLKTEDYEDIEIAYLIIQIAFDKLSLNETSPECKRTGREILRSINDELHRYYVNIKKVDNYVYRITEMTNLLFYINEFSNRFKQINFMSKFLDLIDFVMLKQIPSIIVLTHAAFFRRAITNHKNFRCRRGTNRCIIKPGDKLFCKYCRFKKCKEVGMVLKNENVNNSNDCKLQSQPNEEVEIKNLESQNNNTAHLNNDIKIEDNKVLFDMKQINSYVNQIFLKTETSTSHNDKYFTCLQQIMKGINHLNNNLNYNHPENVIFTKHIELKRFIKLWQKFITFSPSLLMALNEFATLTIKDKWIIFRDFWRNAFILITGTYITKICNPCNEGLLLNDEIYVFKINDAEFIDNEIGEKKSKEVFSLMKPTLMLLHEFVHKPLKDENYDNIEIAYLIVQIIFDKLTLHKTSNECQKIGDEILKVISDEIHNYYVYNKKMYNYAFRLTEMTKLLLFIKEYSTREKEITTISKWMDLIDLSFMDSI</sequence>
<dbReference type="SUPFAM" id="SSF48508">
    <property type="entry name" value="Nuclear receptor ligand-binding domain"/>
    <property type="match status" value="2"/>
</dbReference>
<dbReference type="PROSITE" id="PS51843">
    <property type="entry name" value="NR_LBD"/>
    <property type="match status" value="2"/>
</dbReference>
<feature type="domain" description="NR LBD" evidence="11">
    <location>
        <begin position="509"/>
        <end position="780"/>
    </location>
</feature>
<dbReference type="AlphaFoldDB" id="A0AAF5DCH4"/>
<keyword evidence="9" id="KW-0539">Nucleus</keyword>
<dbReference type="SUPFAM" id="SSF57716">
    <property type="entry name" value="Glucocorticoid receptor-like (DNA-binding domain)"/>
    <property type="match status" value="2"/>
</dbReference>
<protein>
    <submittedName>
        <fullName evidence="13">NR LBD domain-containing protein</fullName>
    </submittedName>
</protein>
<keyword evidence="3" id="KW-0863">Zinc-finger</keyword>
<keyword evidence="2" id="KW-0479">Metal-binding</keyword>